<dbReference type="GO" id="GO:0003824">
    <property type="term" value="F:catalytic activity"/>
    <property type="evidence" value="ECO:0007669"/>
    <property type="project" value="InterPro"/>
</dbReference>
<reference evidence="2" key="1">
    <citation type="journal article" date="2021" name="PeerJ">
        <title>Extensive microbial diversity within the chicken gut microbiome revealed by metagenomics and culture.</title>
        <authorList>
            <person name="Gilroy R."/>
            <person name="Ravi A."/>
            <person name="Getino M."/>
            <person name="Pursley I."/>
            <person name="Horton D.L."/>
            <person name="Alikhan N.F."/>
            <person name="Baker D."/>
            <person name="Gharbi K."/>
            <person name="Hall N."/>
            <person name="Watson M."/>
            <person name="Adriaenssens E.M."/>
            <person name="Foster-Nyarko E."/>
            <person name="Jarju S."/>
            <person name="Secka A."/>
            <person name="Antonio M."/>
            <person name="Oren A."/>
            <person name="Chaudhuri R.R."/>
            <person name="La Ragione R."/>
            <person name="Hildebrand F."/>
            <person name="Pallen M.J."/>
        </authorList>
    </citation>
    <scope>NUCLEOTIDE SEQUENCE</scope>
    <source>
        <strain evidence="2">MalCec1-1739</strain>
    </source>
</reference>
<gene>
    <name evidence="2" type="ORF">IAA93_05075</name>
</gene>
<protein>
    <submittedName>
        <fullName evidence="2">2-succinyl-5-enolpyruvyl-6-hydroxy-3-cyclohexene-1-carboxylate synthase</fullName>
    </submittedName>
</protein>
<dbReference type="SUPFAM" id="SSF52518">
    <property type="entry name" value="Thiamin diphosphate-binding fold (THDP-binding)"/>
    <property type="match status" value="1"/>
</dbReference>
<evidence type="ECO:0000313" key="2">
    <source>
        <dbReference type="EMBL" id="HJD53077.1"/>
    </source>
</evidence>
<dbReference type="Proteomes" id="UP000787625">
    <property type="component" value="Unassembled WGS sequence"/>
</dbReference>
<reference evidence="2" key="2">
    <citation type="submission" date="2021-04" db="EMBL/GenBank/DDBJ databases">
        <authorList>
            <person name="Gilroy R."/>
        </authorList>
    </citation>
    <scope>NUCLEOTIDE SEQUENCE</scope>
    <source>
        <strain evidence="2">MalCec1-1739</strain>
    </source>
</reference>
<dbReference type="Pfam" id="PF02775">
    <property type="entry name" value="TPP_enzyme_C"/>
    <property type="match status" value="1"/>
</dbReference>
<comment type="caution">
    <text evidence="2">The sequence shown here is derived from an EMBL/GenBank/DDBJ whole genome shotgun (WGS) entry which is preliminary data.</text>
</comment>
<dbReference type="GO" id="GO:0044281">
    <property type="term" value="P:small molecule metabolic process"/>
    <property type="evidence" value="ECO:0007669"/>
    <property type="project" value="UniProtKB-ARBA"/>
</dbReference>
<dbReference type="InterPro" id="IPR029061">
    <property type="entry name" value="THDP-binding"/>
</dbReference>
<dbReference type="Gene3D" id="3.40.50.1220">
    <property type="entry name" value="TPP-binding domain"/>
    <property type="match status" value="1"/>
</dbReference>
<feature type="non-terminal residue" evidence="2">
    <location>
        <position position="1"/>
    </location>
</feature>
<dbReference type="AlphaFoldDB" id="A0A9D2ZUH3"/>
<dbReference type="PANTHER" id="PTHR42916">
    <property type="entry name" value="2-SUCCINYL-5-ENOLPYRUVYL-6-HYDROXY-3-CYCLOHEXENE-1-CARBOXYLATE SYNTHASE"/>
    <property type="match status" value="1"/>
</dbReference>
<dbReference type="EMBL" id="DWUP01000106">
    <property type="protein sequence ID" value="HJD53077.1"/>
    <property type="molecule type" value="Genomic_DNA"/>
</dbReference>
<proteinExistence type="predicted"/>
<organism evidence="2 3">
    <name type="scientific">Candidatus Avibacteroides avistercoris</name>
    <dbReference type="NCBI Taxonomy" id="2840690"/>
    <lineage>
        <taxon>Bacteria</taxon>
        <taxon>Pseudomonadati</taxon>
        <taxon>Bacteroidota</taxon>
        <taxon>Bacteroidia</taxon>
        <taxon>Bacteroidales</taxon>
        <taxon>Bacteroidaceae</taxon>
        <taxon>Bacteroidaceae incertae sedis</taxon>
        <taxon>Candidatus Avibacteroides</taxon>
    </lineage>
</organism>
<dbReference type="PANTHER" id="PTHR42916:SF1">
    <property type="entry name" value="PROTEIN PHYLLO, CHLOROPLASTIC"/>
    <property type="match status" value="1"/>
</dbReference>
<dbReference type="Gene3D" id="3.40.50.970">
    <property type="match status" value="1"/>
</dbReference>
<accession>A0A9D2ZUH3</accession>
<sequence>ITSKRFKIYIRRHRPLHHWHISDDGRIADLFMSQTAAIEDDAATFLAMIADALDDADTAYPAAWMQHCSSVARPRFGYSAMSATGSLVRRLPAGSTLHLANSSAIRYAQLYPVAEGVTVRSNRGMNGIEGSLSAAIGHAAADPSRLNFIIIGDLSFFYDMNSLALAGGMGNVRILLINNGGGEIFSTLKGLDKANEGFDYITATHRRTAEGWAASTGFDYTRATDASSLDRALTRLADPSAGDRPMLVEAMTDTADDVSQLKDYYRSLKTNDIYGKERMENDKGV</sequence>
<evidence type="ECO:0000259" key="1">
    <source>
        <dbReference type="Pfam" id="PF02775"/>
    </source>
</evidence>
<dbReference type="GO" id="GO:0030976">
    <property type="term" value="F:thiamine pyrophosphate binding"/>
    <property type="evidence" value="ECO:0007669"/>
    <property type="project" value="InterPro"/>
</dbReference>
<dbReference type="InterPro" id="IPR011766">
    <property type="entry name" value="TPP_enzyme_TPP-bd"/>
</dbReference>
<name>A0A9D2ZUH3_9BACT</name>
<feature type="domain" description="Thiamine pyrophosphate enzyme TPP-binding" evidence="1">
    <location>
        <begin position="107"/>
        <end position="249"/>
    </location>
</feature>
<evidence type="ECO:0000313" key="3">
    <source>
        <dbReference type="Proteomes" id="UP000787625"/>
    </source>
</evidence>